<dbReference type="SUPFAM" id="SSF51735">
    <property type="entry name" value="NAD(P)-binding Rossmann-fold domains"/>
    <property type="match status" value="1"/>
</dbReference>
<keyword evidence="1" id="KW-0521">NADP</keyword>
<proteinExistence type="predicted"/>
<dbReference type="InterPro" id="IPR013149">
    <property type="entry name" value="ADH-like_C"/>
</dbReference>
<protein>
    <submittedName>
        <fullName evidence="3">Alcohol dehydrogenase</fullName>
        <ecNumber evidence="3">1.1.1.1</ecNumber>
    </submittedName>
</protein>
<dbReference type="InterPro" id="IPR013154">
    <property type="entry name" value="ADH-like_N"/>
</dbReference>
<sequence>MMDAIRLDGSCEIEEMTVSQLPVPRPRPGWLRVRVEAFGINESESHSRRGLSDPDFTYPRVLGIEGVGIVDEVAPGSAFQPGQQVAFMMGGLGREYDGSYARYCLIPERIAIPFSSDLDWALIGAIPEMTQTAYGSLVHAMRARSGDTILVRGGTSTVGLMAVRLGVRMGMTVIATSRRESARSVLLEAGATHVVIDDGRIEEKVRALAPGGVDAALELVGIPVLGDTLRCVRPGGMVSFTGSLTEVWSMKDFSPFAVIPSTVGLTVYHGHAWDLPASVLQEVLDAVKAGEMSVPIAGVFHGLEQVPDAHRAMESHAVPGKNVVVLG</sequence>
<evidence type="ECO:0000313" key="3">
    <source>
        <dbReference type="EMBL" id="SPT55478.1"/>
    </source>
</evidence>
<name>A0A2X0UEA6_9ACTO</name>
<organism evidence="3 4">
    <name type="scientific">Schaalia odontolytica</name>
    <dbReference type="NCBI Taxonomy" id="1660"/>
    <lineage>
        <taxon>Bacteria</taxon>
        <taxon>Bacillati</taxon>
        <taxon>Actinomycetota</taxon>
        <taxon>Actinomycetes</taxon>
        <taxon>Actinomycetales</taxon>
        <taxon>Actinomycetaceae</taxon>
        <taxon>Schaalia</taxon>
    </lineage>
</organism>
<dbReference type="EMBL" id="UAPR01000002">
    <property type="protein sequence ID" value="SPT55478.1"/>
    <property type="molecule type" value="Genomic_DNA"/>
</dbReference>
<dbReference type="GO" id="GO:0004022">
    <property type="term" value="F:alcohol dehydrogenase (NAD+) activity"/>
    <property type="evidence" value="ECO:0007669"/>
    <property type="project" value="UniProtKB-EC"/>
</dbReference>
<dbReference type="PANTHER" id="PTHR44154:SF1">
    <property type="entry name" value="QUINONE OXIDOREDUCTASE"/>
    <property type="match status" value="1"/>
</dbReference>
<dbReference type="Pfam" id="PF08240">
    <property type="entry name" value="ADH_N"/>
    <property type="match status" value="1"/>
</dbReference>
<dbReference type="InterPro" id="IPR011032">
    <property type="entry name" value="GroES-like_sf"/>
</dbReference>
<keyword evidence="4" id="KW-1185">Reference proteome</keyword>
<dbReference type="SMART" id="SM00829">
    <property type="entry name" value="PKS_ER"/>
    <property type="match status" value="1"/>
</dbReference>
<dbReference type="RefSeq" id="WP_245907667.1">
    <property type="nucleotide sequence ID" value="NZ_CBDERX010000068.1"/>
</dbReference>
<gene>
    <name evidence="3" type="primary">adh</name>
    <name evidence="3" type="ORF">NCTC9935_00984</name>
</gene>
<evidence type="ECO:0000313" key="4">
    <source>
        <dbReference type="Proteomes" id="UP000250192"/>
    </source>
</evidence>
<feature type="domain" description="Enoyl reductase (ER)" evidence="2">
    <location>
        <begin position="9"/>
        <end position="324"/>
    </location>
</feature>
<dbReference type="GeneID" id="93758449"/>
<dbReference type="AlphaFoldDB" id="A0A2X0UEA6"/>
<dbReference type="InterPro" id="IPR036291">
    <property type="entry name" value="NAD(P)-bd_dom_sf"/>
</dbReference>
<evidence type="ECO:0000259" key="2">
    <source>
        <dbReference type="SMART" id="SM00829"/>
    </source>
</evidence>
<dbReference type="InterPro" id="IPR051603">
    <property type="entry name" value="Zinc-ADH_QOR/CCCR"/>
</dbReference>
<dbReference type="PANTHER" id="PTHR44154">
    <property type="entry name" value="QUINONE OXIDOREDUCTASE"/>
    <property type="match status" value="1"/>
</dbReference>
<dbReference type="Gene3D" id="3.90.180.10">
    <property type="entry name" value="Medium-chain alcohol dehydrogenases, catalytic domain"/>
    <property type="match status" value="1"/>
</dbReference>
<evidence type="ECO:0000256" key="1">
    <source>
        <dbReference type="ARBA" id="ARBA00022857"/>
    </source>
</evidence>
<dbReference type="Proteomes" id="UP000250192">
    <property type="component" value="Unassembled WGS sequence"/>
</dbReference>
<reference evidence="3 4" key="1">
    <citation type="submission" date="2018-06" db="EMBL/GenBank/DDBJ databases">
        <authorList>
            <consortium name="Pathogen Informatics"/>
            <person name="Doyle S."/>
        </authorList>
    </citation>
    <scope>NUCLEOTIDE SEQUENCE [LARGE SCALE GENOMIC DNA]</scope>
    <source>
        <strain evidence="3 4">NCTC9935</strain>
    </source>
</reference>
<dbReference type="EC" id="1.1.1.1" evidence="3"/>
<dbReference type="Pfam" id="PF00107">
    <property type="entry name" value="ADH_zinc_N"/>
    <property type="match status" value="1"/>
</dbReference>
<dbReference type="Gene3D" id="3.40.50.720">
    <property type="entry name" value="NAD(P)-binding Rossmann-like Domain"/>
    <property type="match status" value="1"/>
</dbReference>
<dbReference type="SUPFAM" id="SSF50129">
    <property type="entry name" value="GroES-like"/>
    <property type="match status" value="1"/>
</dbReference>
<accession>A0A2X0UEA6</accession>
<keyword evidence="3" id="KW-0560">Oxidoreductase</keyword>
<dbReference type="InterPro" id="IPR020843">
    <property type="entry name" value="ER"/>
</dbReference>